<accession>A0A1H9BF49</accession>
<dbReference type="SUPFAM" id="SSF53822">
    <property type="entry name" value="Periplasmic binding protein-like I"/>
    <property type="match status" value="1"/>
</dbReference>
<dbReference type="Gene3D" id="3.40.50.2300">
    <property type="match status" value="2"/>
</dbReference>
<feature type="region of interest" description="Disordered" evidence="1">
    <location>
        <begin position="517"/>
        <end position="540"/>
    </location>
</feature>
<evidence type="ECO:0008006" key="4">
    <source>
        <dbReference type="Google" id="ProtNLM"/>
    </source>
</evidence>
<protein>
    <recommendedName>
        <fullName evidence="4">ABC-type branched-chain amino acid transport system, substrate-binding protein</fullName>
    </recommendedName>
</protein>
<name>A0A1H9BF49_9ACTN</name>
<evidence type="ECO:0000313" key="2">
    <source>
        <dbReference type="EMBL" id="SEP87347.1"/>
    </source>
</evidence>
<feature type="compositionally biased region" description="Basic and acidic residues" evidence="1">
    <location>
        <begin position="520"/>
        <end position="540"/>
    </location>
</feature>
<dbReference type="CDD" id="cd06268">
    <property type="entry name" value="PBP1_ABC_transporter_LIVBP-like"/>
    <property type="match status" value="1"/>
</dbReference>
<evidence type="ECO:0000256" key="1">
    <source>
        <dbReference type="SAM" id="MobiDB-lite"/>
    </source>
</evidence>
<dbReference type="RefSeq" id="WP_093656381.1">
    <property type="nucleotide sequence ID" value="NZ_FOET01000002.1"/>
</dbReference>
<evidence type="ECO:0000313" key="3">
    <source>
        <dbReference type="Proteomes" id="UP000199055"/>
    </source>
</evidence>
<organism evidence="2 3">
    <name type="scientific">Streptomyces radiopugnans</name>
    <dbReference type="NCBI Taxonomy" id="403935"/>
    <lineage>
        <taxon>Bacteria</taxon>
        <taxon>Bacillati</taxon>
        <taxon>Actinomycetota</taxon>
        <taxon>Actinomycetes</taxon>
        <taxon>Kitasatosporales</taxon>
        <taxon>Streptomycetaceae</taxon>
        <taxon>Streptomyces</taxon>
    </lineage>
</organism>
<dbReference type="Proteomes" id="UP000199055">
    <property type="component" value="Unassembled WGS sequence"/>
</dbReference>
<dbReference type="EMBL" id="FOET01000002">
    <property type="protein sequence ID" value="SEP87347.1"/>
    <property type="molecule type" value="Genomic_DNA"/>
</dbReference>
<reference evidence="2 3" key="1">
    <citation type="submission" date="2016-10" db="EMBL/GenBank/DDBJ databases">
        <authorList>
            <person name="de Groot N.N."/>
        </authorList>
    </citation>
    <scope>NUCLEOTIDE SEQUENCE [LARGE SCALE GENOMIC DNA]</scope>
    <source>
        <strain evidence="2 3">CGMCC 4.3519</strain>
    </source>
</reference>
<dbReference type="AlphaFoldDB" id="A0A1H9BF49"/>
<dbReference type="STRING" id="403935.SAMN05216481_102346"/>
<sequence length="540" mass="59065">MAGPRVSLRTARRVAVAAVVLAVLAVALPVAYKWWARCADGVVKKGSSGECVGVTDGSYSFDGEFDDVMRMIKAENEFVAKESERGAPYVSIAYMTTLTPGETDSNPVESVKHELQGAYLAQRRANRWDLSGKPLVRLLVANVGSGSRYWEHTVGELIGRKSGERLVAVTGLGPSTQRNQQAVQRLSREGVATVAGTMTATNIREMEGFVRVAPTNANEAWAAARYLRKRESGHRVMVVEDKARENLYASTLSGDFTREFTEDGRRPELVVETKVFDSSLSDAWETQLSQISGQMCDYKHDVIYFAGRGRHLTRFLNSLANRSRCQDRKFTVMTGDDTTNLTSDEMEQAARNGIRVLYTGLAHPDMWKKGSRGVSPATIWYFREGGEDEGSPVAGEASKDAEKRPKRLAELFPGDSRDDGQAMMAHDAVLTAVHGARMAARSGIPVNGETVGGMFQVMDGDRVPGASGFLAFEEDGNPKEKAIPVLRLEQRAEGGPDQGPEGRESAEPFLVEVVCVPQREGTRRKPPEECVTPGEDRAGR</sequence>
<gene>
    <name evidence="2" type="ORF">SAMN05216481_102346</name>
</gene>
<proteinExistence type="predicted"/>
<keyword evidence="3" id="KW-1185">Reference proteome</keyword>
<dbReference type="InterPro" id="IPR028082">
    <property type="entry name" value="Peripla_BP_I"/>
</dbReference>